<dbReference type="InterPro" id="IPR010985">
    <property type="entry name" value="Ribbon_hlx_hlx"/>
</dbReference>
<evidence type="ECO:0000313" key="1">
    <source>
        <dbReference type="EMBL" id="EAC1535195.1"/>
    </source>
</evidence>
<dbReference type="GO" id="GO:0006355">
    <property type="term" value="P:regulation of DNA-templated transcription"/>
    <property type="evidence" value="ECO:0007669"/>
    <property type="project" value="InterPro"/>
</dbReference>
<dbReference type="EMBL" id="CP122634">
    <property type="protein sequence ID" value="WHI03258.1"/>
    <property type="molecule type" value="Genomic_DNA"/>
</dbReference>
<name>A0A2J1C6T3_ECOLX</name>
<dbReference type="Proteomes" id="UP000303027">
    <property type="component" value="Unassembled WGS sequence"/>
</dbReference>
<evidence type="ECO:0000313" key="5">
    <source>
        <dbReference type="Proteomes" id="UP000382540"/>
    </source>
</evidence>
<accession>A0A2J1C6T3</accession>
<dbReference type="SUPFAM" id="SSF47598">
    <property type="entry name" value="Ribbon-helix-helix"/>
    <property type="match status" value="1"/>
</dbReference>
<dbReference type="EMBL" id="AAAGZE010000129">
    <property type="protein sequence ID" value="EAC1535195.1"/>
    <property type="molecule type" value="Genomic_DNA"/>
</dbReference>
<dbReference type="RefSeq" id="WP_001167931.1">
    <property type="nucleotide sequence ID" value="NZ_BFIJ01000027.1"/>
</dbReference>
<reference evidence="2 4" key="1">
    <citation type="submission" date="2018-04" db="EMBL/GenBank/DDBJ databases">
        <title>Large scale genomics of bovine and human commensal E. coli to reveal the emerging process of EHEC.</title>
        <authorList>
            <person name="Arimizu Y."/>
            <person name="Ogura Y."/>
        </authorList>
    </citation>
    <scope>NUCLEOTIDE SEQUENCE [LARGE SCALE GENOMIC DNA]</scope>
    <source>
        <strain evidence="2 4">KK-P061</strain>
    </source>
</reference>
<sequence>MQKAKEMCQRRVRFPDDVKLAIERNGEKECRKFNTEIIYQLRKVYGLTGEKNSVA</sequence>
<dbReference type="Proteomes" id="UP000382540">
    <property type="component" value="Unassembled WGS sequence"/>
</dbReference>
<dbReference type="AlphaFoldDB" id="A0A2J1C6T3"/>
<evidence type="ECO:0000313" key="3">
    <source>
        <dbReference type="EMBL" id="WHI03258.1"/>
    </source>
</evidence>
<dbReference type="EMBL" id="BFXY01000127">
    <property type="protein sequence ID" value="GDH55285.1"/>
    <property type="molecule type" value="Genomic_DNA"/>
</dbReference>
<protein>
    <submittedName>
        <fullName evidence="1">Arc family DNA binding domain-containing protein</fullName>
    </submittedName>
</protein>
<reference evidence="3" key="3">
    <citation type="journal article" date="2023" name="Front. Microbiol.">
        <title>Virotyping and genetic antimicrobial susceptibility testing of porcine ETEC/STEC strains and associated plasmid types.</title>
        <authorList>
            <person name="Vereecke N."/>
            <person name="Van Hoorde S."/>
            <person name="Sperling D."/>
            <person name="Theuns S."/>
            <person name="Devriendt B."/>
            <person name="Cox E."/>
        </authorList>
    </citation>
    <scope>NUCLEOTIDE SEQUENCE</scope>
    <source>
        <strain evidence="3">ETEC4085</strain>
    </source>
</reference>
<reference evidence="1 5" key="2">
    <citation type="submission" date="2018-10" db="EMBL/GenBank/DDBJ databases">
        <authorList>
            <consortium name="NARMS: The National Antimicrobial Resistance Monitoring System"/>
        </authorList>
    </citation>
    <scope>NUCLEOTIDE SEQUENCE [LARGE SCALE GENOMIC DNA]</scope>
    <source>
        <strain evidence="1 5">CVM N17EC1330</strain>
    </source>
</reference>
<gene>
    <name evidence="2" type="ORF">BvCmsKKP061_03954</name>
    <name evidence="1" type="ORF">D9J61_24860</name>
    <name evidence="3" type="ORF">QDW62_06910</name>
</gene>
<dbReference type="Proteomes" id="UP001179946">
    <property type="component" value="Chromosome"/>
</dbReference>
<evidence type="ECO:0000313" key="2">
    <source>
        <dbReference type="EMBL" id="GDH55285.1"/>
    </source>
</evidence>
<evidence type="ECO:0000313" key="4">
    <source>
        <dbReference type="Proteomes" id="UP000303027"/>
    </source>
</evidence>
<organism evidence="1 5">
    <name type="scientific">Escherichia coli</name>
    <dbReference type="NCBI Taxonomy" id="562"/>
    <lineage>
        <taxon>Bacteria</taxon>
        <taxon>Pseudomonadati</taxon>
        <taxon>Pseudomonadota</taxon>
        <taxon>Gammaproteobacteria</taxon>
        <taxon>Enterobacterales</taxon>
        <taxon>Enterobacteriaceae</taxon>
        <taxon>Escherichia</taxon>
    </lineage>
</organism>
<proteinExistence type="predicted"/>